<keyword evidence="1" id="KW-0472">Membrane</keyword>
<evidence type="ECO:0000259" key="2">
    <source>
        <dbReference type="Pfam" id="PF06750"/>
    </source>
</evidence>
<feature type="transmembrane region" description="Helical" evidence="1">
    <location>
        <begin position="205"/>
        <end position="221"/>
    </location>
</feature>
<dbReference type="Pfam" id="PF06750">
    <property type="entry name" value="A24_N_bact"/>
    <property type="match status" value="1"/>
</dbReference>
<gene>
    <name evidence="3" type="ORF">IWT30_01235</name>
</gene>
<protein>
    <submittedName>
        <fullName evidence="3">Prepilin peptidase</fullName>
    </submittedName>
</protein>
<evidence type="ECO:0000313" key="4">
    <source>
        <dbReference type="Proteomes" id="UP000198374"/>
    </source>
</evidence>
<name>A0A1Z5IC21_9LACO</name>
<sequence length="222" mass="25082">MLLIQFVLGTVIGSFLFASYSRLIMGGHLLHPARSECDGCATPLAWFDLIPVVSYLLLSGRCRYCHQKIPAATLCCELFFGSLLLTAQPTLLSLLYLTVGSLLFFMADYDFKRFMFPASYGYCLMFFAITVYTLFRPHHLTTIFLILVWLSLQVITIKLTWIGSGDLEVLLCLLIILGLMPFIWLILLSSGLALIISLISQEQRLPFVPFIAVSYLIILFFI</sequence>
<reference evidence="3 4" key="1">
    <citation type="submission" date="2015-11" db="EMBL/GenBank/DDBJ databases">
        <title>Draft genome sequences of new species of the genus Lactobacillus isolated from orchardgrass silage.</title>
        <authorList>
            <person name="Tohno M."/>
            <person name="Tanizawa Y."/>
            <person name="Arita M."/>
        </authorList>
    </citation>
    <scope>NUCLEOTIDE SEQUENCE [LARGE SCALE GENOMIC DNA]</scope>
    <source>
        <strain evidence="3 4">IWT30</strain>
    </source>
</reference>
<dbReference type="AlphaFoldDB" id="A0A1Z5IC21"/>
<keyword evidence="1" id="KW-0812">Transmembrane</keyword>
<comment type="caution">
    <text evidence="3">The sequence shown here is derived from an EMBL/GenBank/DDBJ whole genome shotgun (WGS) entry which is preliminary data.</text>
</comment>
<feature type="transmembrane region" description="Helical" evidence="1">
    <location>
        <begin position="141"/>
        <end position="162"/>
    </location>
</feature>
<dbReference type="InterPro" id="IPR050882">
    <property type="entry name" value="Prepilin_peptidase/N-MTase"/>
</dbReference>
<proteinExistence type="predicted"/>
<dbReference type="PANTHER" id="PTHR30487:SF0">
    <property type="entry name" value="PREPILIN LEADER PEPTIDASE_N-METHYLTRANSFERASE-RELATED"/>
    <property type="match status" value="1"/>
</dbReference>
<evidence type="ECO:0000313" key="3">
    <source>
        <dbReference type="EMBL" id="GAW99274.1"/>
    </source>
</evidence>
<feature type="transmembrane region" description="Helical" evidence="1">
    <location>
        <begin position="114"/>
        <end position="135"/>
    </location>
</feature>
<dbReference type="GO" id="GO:0005886">
    <property type="term" value="C:plasma membrane"/>
    <property type="evidence" value="ECO:0007669"/>
    <property type="project" value="TreeGrafter"/>
</dbReference>
<evidence type="ECO:0000256" key="1">
    <source>
        <dbReference type="SAM" id="Phobius"/>
    </source>
</evidence>
<dbReference type="RefSeq" id="WP_089109070.1">
    <property type="nucleotide sequence ID" value="NZ_BCMF01000005.1"/>
</dbReference>
<feature type="domain" description="Prepilin peptidase A24 N-terminal" evidence="2">
    <location>
        <begin position="7"/>
        <end position="86"/>
    </location>
</feature>
<feature type="transmembrane region" description="Helical" evidence="1">
    <location>
        <begin position="87"/>
        <end position="107"/>
    </location>
</feature>
<keyword evidence="1" id="KW-1133">Transmembrane helix</keyword>
<dbReference type="GO" id="GO:0004190">
    <property type="term" value="F:aspartic-type endopeptidase activity"/>
    <property type="evidence" value="ECO:0007669"/>
    <property type="project" value="TreeGrafter"/>
</dbReference>
<organism evidence="3 4">
    <name type="scientific">Secundilactobacillus mixtipabuli</name>
    <dbReference type="NCBI Taxonomy" id="1435342"/>
    <lineage>
        <taxon>Bacteria</taxon>
        <taxon>Bacillati</taxon>
        <taxon>Bacillota</taxon>
        <taxon>Bacilli</taxon>
        <taxon>Lactobacillales</taxon>
        <taxon>Lactobacillaceae</taxon>
        <taxon>Secundilactobacillus</taxon>
    </lineage>
</organism>
<accession>A0A1Z5IC21</accession>
<dbReference type="Proteomes" id="UP000198374">
    <property type="component" value="Unassembled WGS sequence"/>
</dbReference>
<dbReference type="EMBL" id="BCMF01000005">
    <property type="protein sequence ID" value="GAW99274.1"/>
    <property type="molecule type" value="Genomic_DNA"/>
</dbReference>
<dbReference type="GO" id="GO:0006465">
    <property type="term" value="P:signal peptide processing"/>
    <property type="evidence" value="ECO:0007669"/>
    <property type="project" value="TreeGrafter"/>
</dbReference>
<dbReference type="PANTHER" id="PTHR30487">
    <property type="entry name" value="TYPE 4 PREPILIN-LIKE PROTEINS LEADER PEPTIDE-PROCESSING ENZYME"/>
    <property type="match status" value="1"/>
</dbReference>
<keyword evidence="4" id="KW-1185">Reference proteome</keyword>
<feature type="transmembrane region" description="Helical" evidence="1">
    <location>
        <begin position="169"/>
        <end position="199"/>
    </location>
</feature>
<dbReference type="InterPro" id="IPR010627">
    <property type="entry name" value="Prepilin_pept_A24_N"/>
</dbReference>
<dbReference type="OrthoDB" id="9789291at2"/>